<evidence type="ECO:0000313" key="2">
    <source>
        <dbReference type="EMBL" id="VTJ71129.1"/>
    </source>
</evidence>
<comment type="caution">
    <text evidence="2">The sequence shown here is derived from an EMBL/GenBank/DDBJ whole genome shotgun (WGS) entry which is preliminary data.</text>
</comment>
<accession>A0A5E4BQF5</accession>
<name>A0A5E4BQF5_MARMO</name>
<proteinExistence type="predicted"/>
<protein>
    <submittedName>
        <fullName evidence="2">Uncharacterized protein</fullName>
    </submittedName>
</protein>
<gene>
    <name evidence="2" type="ORF">MONAX_5E002194</name>
</gene>
<dbReference type="AlphaFoldDB" id="A0A5E4BQF5"/>
<sequence>KQRVSSSCWCGDTITRQSLRVSSSVMSASVASRAEVSSMAAAPRKKTSKRPQAGSSRIRGSSKGGSSVGSG</sequence>
<dbReference type="EMBL" id="CABDUW010000541">
    <property type="protein sequence ID" value="VTJ71129.1"/>
    <property type="molecule type" value="Genomic_DNA"/>
</dbReference>
<organism evidence="2 3">
    <name type="scientific">Marmota monax</name>
    <name type="common">Woodchuck</name>
    <dbReference type="NCBI Taxonomy" id="9995"/>
    <lineage>
        <taxon>Eukaryota</taxon>
        <taxon>Metazoa</taxon>
        <taxon>Chordata</taxon>
        <taxon>Craniata</taxon>
        <taxon>Vertebrata</taxon>
        <taxon>Euteleostomi</taxon>
        <taxon>Mammalia</taxon>
        <taxon>Eutheria</taxon>
        <taxon>Euarchontoglires</taxon>
        <taxon>Glires</taxon>
        <taxon>Rodentia</taxon>
        <taxon>Sciuromorpha</taxon>
        <taxon>Sciuridae</taxon>
        <taxon>Xerinae</taxon>
        <taxon>Marmotini</taxon>
        <taxon>Marmota</taxon>
    </lineage>
</organism>
<feature type="region of interest" description="Disordered" evidence="1">
    <location>
        <begin position="30"/>
        <end position="71"/>
    </location>
</feature>
<feature type="compositionally biased region" description="Low complexity" evidence="1">
    <location>
        <begin position="30"/>
        <end position="42"/>
    </location>
</feature>
<feature type="non-terminal residue" evidence="2">
    <location>
        <position position="1"/>
    </location>
</feature>
<keyword evidence="3" id="KW-1185">Reference proteome</keyword>
<dbReference type="Proteomes" id="UP000335636">
    <property type="component" value="Unassembled WGS sequence"/>
</dbReference>
<feature type="compositionally biased region" description="Gly residues" evidence="1">
    <location>
        <begin position="62"/>
        <end position="71"/>
    </location>
</feature>
<evidence type="ECO:0000313" key="3">
    <source>
        <dbReference type="Proteomes" id="UP000335636"/>
    </source>
</evidence>
<evidence type="ECO:0000256" key="1">
    <source>
        <dbReference type="SAM" id="MobiDB-lite"/>
    </source>
</evidence>
<reference evidence="2" key="1">
    <citation type="submission" date="2019-04" db="EMBL/GenBank/DDBJ databases">
        <authorList>
            <person name="Alioto T."/>
            <person name="Alioto T."/>
        </authorList>
    </citation>
    <scope>NUCLEOTIDE SEQUENCE [LARGE SCALE GENOMIC DNA]</scope>
</reference>